<feature type="transmembrane region" description="Helical" evidence="5">
    <location>
        <begin position="155"/>
        <end position="173"/>
    </location>
</feature>
<keyword evidence="3 5" id="KW-1133">Transmembrane helix</keyword>
<reference evidence="6" key="1">
    <citation type="submission" date="2013-08" db="EMBL/GenBank/DDBJ databases">
        <title>Gene expansion shapes genome architecture in the human pathogen Lichtheimia corymbifera: an evolutionary genomics analysis in the ancient terrestrial Mucorales (Mucoromycotina).</title>
        <authorList>
            <person name="Schwartze V.U."/>
            <person name="Winter S."/>
            <person name="Shelest E."/>
            <person name="Marcet-Houben M."/>
            <person name="Horn F."/>
            <person name="Wehner S."/>
            <person name="Hoffmann K."/>
            <person name="Riege K."/>
            <person name="Sammeth M."/>
            <person name="Nowrousian M."/>
            <person name="Valiante V."/>
            <person name="Linde J."/>
            <person name="Jacobsen I.D."/>
            <person name="Marz M."/>
            <person name="Brakhage A.A."/>
            <person name="Gabaldon T."/>
            <person name="Bocker S."/>
            <person name="Voigt K."/>
        </authorList>
    </citation>
    <scope>NUCLEOTIDE SEQUENCE [LARGE SCALE GENOMIC DNA]</scope>
    <source>
        <strain evidence="6">FSU 9682</strain>
    </source>
</reference>
<feature type="transmembrane region" description="Helical" evidence="5">
    <location>
        <begin position="9"/>
        <end position="30"/>
    </location>
</feature>
<feature type="transmembrane region" description="Helical" evidence="5">
    <location>
        <begin position="42"/>
        <end position="62"/>
    </location>
</feature>
<feature type="transmembrane region" description="Helical" evidence="5">
    <location>
        <begin position="96"/>
        <end position="115"/>
    </location>
</feature>
<evidence type="ECO:0000313" key="6">
    <source>
        <dbReference type="EMBL" id="CDH56309.1"/>
    </source>
</evidence>
<evidence type="ECO:0000256" key="5">
    <source>
        <dbReference type="SAM" id="Phobius"/>
    </source>
</evidence>
<comment type="subcellular location">
    <subcellularLocation>
        <location evidence="1">Endomembrane system</location>
        <topology evidence="1">Multi-pass membrane protein</topology>
    </subcellularLocation>
</comment>
<gene>
    <name evidence="6" type="ORF">LCOR_07374.1</name>
</gene>
<evidence type="ECO:0000256" key="1">
    <source>
        <dbReference type="ARBA" id="ARBA00004127"/>
    </source>
</evidence>
<keyword evidence="2 5" id="KW-0812">Transmembrane</keyword>
<dbReference type="GO" id="GO:0012505">
    <property type="term" value="C:endomembrane system"/>
    <property type="evidence" value="ECO:0007669"/>
    <property type="project" value="UniProtKB-SubCell"/>
</dbReference>
<dbReference type="Proteomes" id="UP000027586">
    <property type="component" value="Unassembled WGS sequence"/>
</dbReference>
<feature type="transmembrane region" description="Helical" evidence="5">
    <location>
        <begin position="193"/>
        <end position="213"/>
    </location>
</feature>
<comment type="caution">
    <text evidence="6">The sequence shown here is derived from an EMBL/GenBank/DDBJ whole genome shotgun (WGS) entry which is preliminary data.</text>
</comment>
<keyword evidence="4 5" id="KW-0472">Membrane</keyword>
<sequence>MKNASWGSALVNGVGLISNLMALYAANFVYENPYATGFGGHFQYLTILGLTTATLACAVKLLRFFVPGAMEVCYEVLTNIATPVSMGQLEEEKMEGLISLLYWSMLFLEPTLLIPEDMPPIPVVVDCALHLYPALFLWIDFLVFNINFKRSPRHVAVIYGFAMFYLAWSWLCQTQNGHWPYPFLDKLTPVPRAGFYLFCGTLCWIIYEAGAVIHAKLHQPSSTAAYYRKMKAKKL</sequence>
<organism evidence="6 7">
    <name type="scientific">Lichtheimia corymbifera JMRC:FSU:9682</name>
    <dbReference type="NCBI Taxonomy" id="1263082"/>
    <lineage>
        <taxon>Eukaryota</taxon>
        <taxon>Fungi</taxon>
        <taxon>Fungi incertae sedis</taxon>
        <taxon>Mucoromycota</taxon>
        <taxon>Mucoromycotina</taxon>
        <taxon>Mucoromycetes</taxon>
        <taxon>Mucorales</taxon>
        <taxon>Lichtheimiaceae</taxon>
        <taxon>Lichtheimia</taxon>
    </lineage>
</organism>
<evidence type="ECO:0008006" key="8">
    <source>
        <dbReference type="Google" id="ProtNLM"/>
    </source>
</evidence>
<dbReference type="Pfam" id="PF04750">
    <property type="entry name" value="Far-17a_AIG1"/>
    <property type="match status" value="1"/>
</dbReference>
<dbReference type="GO" id="GO:0016020">
    <property type="term" value="C:membrane"/>
    <property type="evidence" value="ECO:0007669"/>
    <property type="project" value="InterPro"/>
</dbReference>
<proteinExistence type="predicted"/>
<evidence type="ECO:0000313" key="7">
    <source>
        <dbReference type="Proteomes" id="UP000027586"/>
    </source>
</evidence>
<dbReference type="AlphaFoldDB" id="A0A068S208"/>
<name>A0A068S208_9FUNG</name>
<dbReference type="PANTHER" id="PTHR10989:SF16">
    <property type="entry name" value="AT02829P-RELATED"/>
    <property type="match status" value="1"/>
</dbReference>
<dbReference type="VEuPathDB" id="FungiDB:LCOR_07374.1"/>
<protein>
    <recommendedName>
        <fullName evidence="8">FAR-17a/AIG1-like protein</fullName>
    </recommendedName>
</protein>
<feature type="transmembrane region" description="Helical" evidence="5">
    <location>
        <begin position="121"/>
        <end position="143"/>
    </location>
</feature>
<accession>A0A068S208</accession>
<dbReference type="InterPro" id="IPR006838">
    <property type="entry name" value="ADTRP_AIG1"/>
</dbReference>
<dbReference type="OrthoDB" id="1898221at2759"/>
<evidence type="ECO:0000256" key="2">
    <source>
        <dbReference type="ARBA" id="ARBA00022692"/>
    </source>
</evidence>
<evidence type="ECO:0000256" key="3">
    <source>
        <dbReference type="ARBA" id="ARBA00022989"/>
    </source>
</evidence>
<keyword evidence="7" id="KW-1185">Reference proteome</keyword>
<evidence type="ECO:0000256" key="4">
    <source>
        <dbReference type="ARBA" id="ARBA00023136"/>
    </source>
</evidence>
<dbReference type="PANTHER" id="PTHR10989">
    <property type="entry name" value="ANDROGEN-INDUCED PROTEIN 1-RELATED"/>
    <property type="match status" value="1"/>
</dbReference>
<dbReference type="EMBL" id="CBTN010000036">
    <property type="protein sequence ID" value="CDH56309.1"/>
    <property type="molecule type" value="Genomic_DNA"/>
</dbReference>